<feature type="compositionally biased region" description="Low complexity" evidence="9">
    <location>
        <begin position="284"/>
        <end position="304"/>
    </location>
</feature>
<keyword evidence="5" id="KW-0010">Activator</keyword>
<dbReference type="CDD" id="cd11655">
    <property type="entry name" value="rap1_myb-like"/>
    <property type="match status" value="2"/>
</dbReference>
<dbReference type="Proteomes" id="UP001273166">
    <property type="component" value="Unassembled WGS sequence"/>
</dbReference>
<comment type="subcellular location">
    <subcellularLocation>
        <location evidence="8">Nucleus</location>
    </subcellularLocation>
    <subcellularLocation>
        <location evidence="8">Chromosome</location>
        <location evidence="8">Telomere</location>
    </subcellularLocation>
</comment>
<evidence type="ECO:0000256" key="9">
    <source>
        <dbReference type="SAM" id="MobiDB-lite"/>
    </source>
</evidence>
<dbReference type="Pfam" id="PF01388">
    <property type="entry name" value="ARID"/>
    <property type="match status" value="1"/>
</dbReference>
<evidence type="ECO:0000256" key="2">
    <source>
        <dbReference type="ARBA" id="ARBA00022454"/>
    </source>
</evidence>
<feature type="domain" description="ARID" evidence="10">
    <location>
        <begin position="454"/>
        <end position="543"/>
    </location>
</feature>
<dbReference type="Pfam" id="PF11626">
    <property type="entry name" value="Rap1_C"/>
    <property type="match status" value="1"/>
</dbReference>
<dbReference type="RefSeq" id="XP_062719384.1">
    <property type="nucleotide sequence ID" value="XM_062868064.1"/>
</dbReference>
<dbReference type="AlphaFoldDB" id="A0AAJ0LZP1"/>
<dbReference type="InterPro" id="IPR001606">
    <property type="entry name" value="ARID_dom"/>
</dbReference>
<feature type="compositionally biased region" description="Acidic residues" evidence="9">
    <location>
        <begin position="569"/>
        <end position="587"/>
    </location>
</feature>
<reference evidence="11" key="2">
    <citation type="submission" date="2023-06" db="EMBL/GenBank/DDBJ databases">
        <authorList>
            <consortium name="Lawrence Berkeley National Laboratory"/>
            <person name="Mondo S.J."/>
            <person name="Hensen N."/>
            <person name="Bonometti L."/>
            <person name="Westerberg I."/>
            <person name="Brannstrom I.O."/>
            <person name="Guillou S."/>
            <person name="Cros-Aarteil S."/>
            <person name="Calhoun S."/>
            <person name="Haridas S."/>
            <person name="Kuo A."/>
            <person name="Pangilinan J."/>
            <person name="Riley R."/>
            <person name="Labutti K."/>
            <person name="Andreopoulos B."/>
            <person name="Lipzen A."/>
            <person name="Chen C."/>
            <person name="Yanf M."/>
            <person name="Daum C."/>
            <person name="Ng V."/>
            <person name="Clum A."/>
            <person name="Steindorff A."/>
            <person name="Ohm R."/>
            <person name="Martin F."/>
            <person name="Silar P."/>
            <person name="Natvig D."/>
            <person name="Lalanne C."/>
            <person name="Gautier V."/>
            <person name="Ament-Velasquez S.L."/>
            <person name="Kruys A."/>
            <person name="Hutchinson M.I."/>
            <person name="Powell A.J."/>
            <person name="Barry K."/>
            <person name="Miller A.N."/>
            <person name="Grigoriev I.V."/>
            <person name="Debuchy R."/>
            <person name="Gladieux P."/>
            <person name="Thoren M.H."/>
            <person name="Johannesson H."/>
        </authorList>
    </citation>
    <scope>NUCLEOTIDE SEQUENCE</scope>
    <source>
        <strain evidence="11">CBS 333.67</strain>
    </source>
</reference>
<organism evidence="11 12">
    <name type="scientific">Chaetomium strumarium</name>
    <dbReference type="NCBI Taxonomy" id="1170767"/>
    <lineage>
        <taxon>Eukaryota</taxon>
        <taxon>Fungi</taxon>
        <taxon>Dikarya</taxon>
        <taxon>Ascomycota</taxon>
        <taxon>Pezizomycotina</taxon>
        <taxon>Sordariomycetes</taxon>
        <taxon>Sordariomycetidae</taxon>
        <taxon>Sordariales</taxon>
        <taxon>Chaetomiaceae</taxon>
        <taxon>Chaetomium</taxon>
    </lineage>
</organism>
<dbReference type="Pfam" id="PF08914">
    <property type="entry name" value="Myb_Rap1"/>
    <property type="match status" value="2"/>
</dbReference>
<evidence type="ECO:0000313" key="11">
    <source>
        <dbReference type="EMBL" id="KAK3303604.1"/>
    </source>
</evidence>
<reference evidence="11" key="1">
    <citation type="journal article" date="2023" name="Mol. Phylogenet. Evol.">
        <title>Genome-scale phylogeny and comparative genomics of the fungal order Sordariales.</title>
        <authorList>
            <person name="Hensen N."/>
            <person name="Bonometti L."/>
            <person name="Westerberg I."/>
            <person name="Brannstrom I.O."/>
            <person name="Guillou S."/>
            <person name="Cros-Aarteil S."/>
            <person name="Calhoun S."/>
            <person name="Haridas S."/>
            <person name="Kuo A."/>
            <person name="Mondo S."/>
            <person name="Pangilinan J."/>
            <person name="Riley R."/>
            <person name="LaButti K."/>
            <person name="Andreopoulos B."/>
            <person name="Lipzen A."/>
            <person name="Chen C."/>
            <person name="Yan M."/>
            <person name="Daum C."/>
            <person name="Ng V."/>
            <person name="Clum A."/>
            <person name="Steindorff A."/>
            <person name="Ohm R.A."/>
            <person name="Martin F."/>
            <person name="Silar P."/>
            <person name="Natvig D.O."/>
            <person name="Lalanne C."/>
            <person name="Gautier V."/>
            <person name="Ament-Velasquez S.L."/>
            <person name="Kruys A."/>
            <person name="Hutchinson M.I."/>
            <person name="Powell A.J."/>
            <person name="Barry K."/>
            <person name="Miller A.N."/>
            <person name="Grigoriev I.V."/>
            <person name="Debuchy R."/>
            <person name="Gladieux P."/>
            <person name="Hiltunen Thoren M."/>
            <person name="Johannesson H."/>
        </authorList>
    </citation>
    <scope>NUCLEOTIDE SEQUENCE</scope>
    <source>
        <strain evidence="11">CBS 333.67</strain>
    </source>
</reference>
<dbReference type="SUPFAM" id="SSF46689">
    <property type="entry name" value="Homeodomain-like"/>
    <property type="match status" value="2"/>
</dbReference>
<dbReference type="GO" id="GO:0042162">
    <property type="term" value="F:telomeric DNA binding"/>
    <property type="evidence" value="ECO:0007669"/>
    <property type="project" value="TreeGrafter"/>
</dbReference>
<keyword evidence="4" id="KW-0805">Transcription regulation</keyword>
<evidence type="ECO:0000256" key="8">
    <source>
        <dbReference type="RuleBase" id="RU367107"/>
    </source>
</evidence>
<dbReference type="PROSITE" id="PS50096">
    <property type="entry name" value="IQ"/>
    <property type="match status" value="1"/>
</dbReference>
<evidence type="ECO:0000256" key="4">
    <source>
        <dbReference type="ARBA" id="ARBA00023015"/>
    </source>
</evidence>
<feature type="compositionally biased region" description="Polar residues" evidence="9">
    <location>
        <begin position="270"/>
        <end position="281"/>
    </location>
</feature>
<keyword evidence="12" id="KW-1185">Reference proteome</keyword>
<dbReference type="GeneID" id="87886893"/>
<feature type="compositionally biased region" description="Pro residues" evidence="9">
    <location>
        <begin position="437"/>
        <end position="448"/>
    </location>
</feature>
<evidence type="ECO:0000259" key="10">
    <source>
        <dbReference type="PROSITE" id="PS51011"/>
    </source>
</evidence>
<evidence type="ECO:0000256" key="5">
    <source>
        <dbReference type="ARBA" id="ARBA00023159"/>
    </source>
</evidence>
<dbReference type="EMBL" id="JAUDZG010000006">
    <property type="protein sequence ID" value="KAK3303604.1"/>
    <property type="molecule type" value="Genomic_DNA"/>
</dbReference>
<evidence type="ECO:0000256" key="3">
    <source>
        <dbReference type="ARBA" id="ARBA00022895"/>
    </source>
</evidence>
<dbReference type="SUPFAM" id="SSF46774">
    <property type="entry name" value="ARID-like"/>
    <property type="match status" value="1"/>
</dbReference>
<comment type="similarity">
    <text evidence="1 8">Belongs to the RAP1 family.</text>
</comment>
<accession>A0AAJ0LZP1</accession>
<dbReference type="PANTHER" id="PTHR16466:SF6">
    <property type="entry name" value="TELOMERIC REPEAT-BINDING FACTOR 2-INTERACTING PROTEIN 1"/>
    <property type="match status" value="1"/>
</dbReference>
<feature type="region of interest" description="Disordered" evidence="9">
    <location>
        <begin position="160"/>
        <end position="192"/>
    </location>
</feature>
<dbReference type="InterPro" id="IPR039595">
    <property type="entry name" value="TE2IP/Rap1"/>
</dbReference>
<feature type="compositionally biased region" description="Polar residues" evidence="9">
    <location>
        <begin position="181"/>
        <end position="190"/>
    </location>
</feature>
<dbReference type="InterPro" id="IPR021661">
    <property type="entry name" value="Rap1_C"/>
</dbReference>
<dbReference type="SMART" id="SM00501">
    <property type="entry name" value="BRIGHT"/>
    <property type="match status" value="1"/>
</dbReference>
<dbReference type="PROSITE" id="PS51011">
    <property type="entry name" value="ARID"/>
    <property type="match status" value="1"/>
</dbReference>
<feature type="region of interest" description="Disordered" evidence="9">
    <location>
        <begin position="550"/>
        <end position="619"/>
    </location>
</feature>
<evidence type="ECO:0000256" key="7">
    <source>
        <dbReference type="ARBA" id="ARBA00023242"/>
    </source>
</evidence>
<comment type="subunit">
    <text evidence="8">Homodimer.</text>
</comment>
<feature type="region of interest" description="Disordered" evidence="9">
    <location>
        <begin position="253"/>
        <end position="352"/>
    </location>
</feature>
<dbReference type="Gene3D" id="1.10.10.60">
    <property type="entry name" value="Homeodomain-like"/>
    <property type="match status" value="2"/>
</dbReference>
<dbReference type="InterPro" id="IPR009057">
    <property type="entry name" value="Homeodomain-like_sf"/>
</dbReference>
<comment type="function">
    <text evidence="8">Involved in the regulation of telomere length, clustering and has a specific role in telomere position effect (TPE).</text>
</comment>
<feature type="compositionally biased region" description="Low complexity" evidence="9">
    <location>
        <begin position="794"/>
        <end position="803"/>
    </location>
</feature>
<keyword evidence="6" id="KW-0804">Transcription</keyword>
<dbReference type="InterPro" id="IPR015010">
    <property type="entry name" value="TERF2IP_Myb"/>
</dbReference>
<feature type="compositionally biased region" description="Low complexity" evidence="9">
    <location>
        <begin position="337"/>
        <end position="349"/>
    </location>
</feature>
<dbReference type="CDD" id="cd16100">
    <property type="entry name" value="ARID"/>
    <property type="match status" value="1"/>
</dbReference>
<evidence type="ECO:0000256" key="1">
    <source>
        <dbReference type="ARBA" id="ARBA00010467"/>
    </source>
</evidence>
<dbReference type="SMART" id="SM01014">
    <property type="entry name" value="ARID"/>
    <property type="match status" value="1"/>
</dbReference>
<protein>
    <recommendedName>
        <fullName evidence="8">DNA-binding protein RAP1</fullName>
    </recommendedName>
</protein>
<feature type="region of interest" description="Disordered" evidence="9">
    <location>
        <begin position="416"/>
        <end position="452"/>
    </location>
</feature>
<gene>
    <name evidence="11" type="ORF">B0T15DRAFT_513758</name>
</gene>
<dbReference type="PANTHER" id="PTHR16466">
    <property type="entry name" value="TELOMERE REPEAT-BINDING FACTOR 2-INTERACTING PROTEIN 1"/>
    <property type="match status" value="1"/>
</dbReference>
<name>A0AAJ0LZP1_9PEZI</name>
<dbReference type="GO" id="GO:0070187">
    <property type="term" value="C:shelterin complex"/>
    <property type="evidence" value="ECO:0007669"/>
    <property type="project" value="TreeGrafter"/>
</dbReference>
<proteinExistence type="inferred from homology"/>
<dbReference type="InterPro" id="IPR036431">
    <property type="entry name" value="ARID_dom_sf"/>
</dbReference>
<keyword evidence="7 8" id="KW-0539">Nucleus</keyword>
<keyword evidence="2 8" id="KW-0158">Chromosome</keyword>
<feature type="compositionally biased region" description="Basic and acidic residues" evidence="9">
    <location>
        <begin position="592"/>
        <end position="605"/>
    </location>
</feature>
<feature type="compositionally biased region" description="Low complexity" evidence="9">
    <location>
        <begin position="692"/>
        <end position="705"/>
    </location>
</feature>
<dbReference type="GO" id="GO:0031848">
    <property type="term" value="P:protection from non-homologous end joining at telomere"/>
    <property type="evidence" value="ECO:0007669"/>
    <property type="project" value="TreeGrafter"/>
</dbReference>
<feature type="region of interest" description="Disordered" evidence="9">
    <location>
        <begin position="642"/>
        <end position="823"/>
    </location>
</feature>
<feature type="compositionally biased region" description="Basic and acidic residues" evidence="9">
    <location>
        <begin position="169"/>
        <end position="180"/>
    </location>
</feature>
<evidence type="ECO:0000256" key="6">
    <source>
        <dbReference type="ARBA" id="ARBA00023163"/>
    </source>
</evidence>
<keyword evidence="3 8" id="KW-0779">Telomere</keyword>
<dbReference type="Gene3D" id="1.10.150.60">
    <property type="entry name" value="ARID DNA-binding domain"/>
    <property type="match status" value="1"/>
</dbReference>
<dbReference type="GO" id="GO:0010833">
    <property type="term" value="P:telomere maintenance via telomere lengthening"/>
    <property type="evidence" value="ECO:0007669"/>
    <property type="project" value="UniProtKB-UniRule"/>
</dbReference>
<sequence length="1003" mass="110124">MPTTVVYEGVNGKYEGTLFNGVKFWDNGGKIVLLEKHADVLIADHAKKTLAPAGSVSWKYVEDSVAKGELANIDDYRIHDVEGKRPAKGTKVPFSEEDDRILVTWVRQKEKAGDYLAGNKIYQELEKLVRSSYKLLELWVKRLAFVREEALPTQLPELPLSRSPPFSAEKGEPVNLEHSKTPNAEVTTPPNGIRAKFTKEDEQILITWVRQKQRVGEKLSGNKIYKELEQLHPQHGWQSWRDKWVKQMAFLPEEGLPAPPPDVQRLPTVTPASTSRTTPSVITAAAGAGAGPSTRPASTATPPGKSTTQPYRDPGAAGNPQTPPIKPISRSKVVSEPHSSPKSSGPRPSRLQELARRRKLVQAARTVQRVWRGYAVRRDIRQASEYIRAFQAIAQGYVTRRVLEGEETTCFDTTEPVVVEDNPPTPVPDRDPEPLRPPDVPSPNPRPPVQTKFPTQKEDFWRYFNAFNEVTGAAPAPWVQIGRRTVDLWDLWRGATAQPHHGSRDWQEICEELGIDWVAQPDAPVQVKGAFEQYLLEFENAVGEFEQLSWEDTEDGTTSQNGGTGEQATEGDQDGQEMNVDTEEEPVQESGNRQRDQRTDEEGGVKETVSQLSDDIPSSVPVFGLKRSFGLSASSFLSSASKRLRYDPSSEIPCTPEARSGRAGQGPAGARAAVTVQETPTRRGRPRPPAESGGHSLPSPSGLDGANDDEELLTPSHQLLSEDDAGPPAKGISRDDRGIAWTKQPLLPSVESEDKSTDSSDAFESILPTRAQPPKENPRRRTLPRSWSTSKGKAPAGPSSAPAASPPPRPPISSRQIVPLSSHSGAPTTIFVFDSPERRHTLAVAAPPKPPTAMTEIRSSSHAGATAAATIPFSAPPGMRTVIDPLPTIRHFISKGYPPQDVALAAKLTTAHKSKMRAVLDSVAQGHGIPWSMAGVWTAEEDDLLRGIGQWVDRMGLVVPRKEDRACFGNDDGRRAVFWRLAGKHGGFAVLERWPYLRAWDQS</sequence>
<dbReference type="CDD" id="cd23767">
    <property type="entry name" value="IQCD"/>
    <property type="match status" value="1"/>
</dbReference>
<comment type="caution">
    <text evidence="11">The sequence shown here is derived from an EMBL/GenBank/DDBJ whole genome shotgun (WGS) entry which is preliminary data.</text>
</comment>
<evidence type="ECO:0000313" key="12">
    <source>
        <dbReference type="Proteomes" id="UP001273166"/>
    </source>
</evidence>